<accession>A0A061JN18</accession>
<dbReference type="eggNOG" id="COG0346">
    <property type="taxonomic scope" value="Bacteria"/>
</dbReference>
<evidence type="ECO:0000313" key="2">
    <source>
        <dbReference type="EMBL" id="EWC39993.1"/>
    </source>
</evidence>
<dbReference type="Pfam" id="PF00903">
    <property type="entry name" value="Glyoxalase"/>
    <property type="match status" value="1"/>
</dbReference>
<dbReference type="AlphaFoldDB" id="A0A061JN18"/>
<dbReference type="GO" id="GO:0051213">
    <property type="term" value="F:dioxygenase activity"/>
    <property type="evidence" value="ECO:0007669"/>
    <property type="project" value="UniProtKB-KW"/>
</dbReference>
<evidence type="ECO:0000259" key="1">
    <source>
        <dbReference type="PROSITE" id="PS51819"/>
    </source>
</evidence>
<dbReference type="EMBL" id="AMCZ02000027">
    <property type="protein sequence ID" value="EWC39993.1"/>
    <property type="molecule type" value="Genomic_DNA"/>
</dbReference>
<dbReference type="PANTHER" id="PTHR35006:SF2">
    <property type="entry name" value="GLYOXALASE FAMILY PROTEIN (AFU_ORTHOLOGUE AFUA_5G14830)"/>
    <property type="match status" value="1"/>
</dbReference>
<gene>
    <name evidence="2" type="ORF">B597_017550</name>
</gene>
<keyword evidence="2" id="KW-0223">Dioxygenase</keyword>
<protein>
    <submittedName>
        <fullName evidence="2">Extradiol dioxygenase</fullName>
    </submittedName>
</protein>
<dbReference type="Gene3D" id="3.10.180.10">
    <property type="entry name" value="2,3-Dihydroxybiphenyl 1,2-Dioxygenase, domain 1"/>
    <property type="match status" value="1"/>
</dbReference>
<dbReference type="PANTHER" id="PTHR35006">
    <property type="entry name" value="GLYOXALASE FAMILY PROTEIN (AFU_ORTHOLOGUE AFUA_5G14830)"/>
    <property type="match status" value="1"/>
</dbReference>
<sequence>MLDHIFLSVSDIERSIRFYEAALVPLGITARLDYDGKDGPPGHPDLKGFGANGRMFFWLRKGDVDSRAVHVGFVANSKAQVEASYAAALAHGAVDNGAPGARLHYDPNYYAANVLDPDGYSLEFVYKNWQHVQ</sequence>
<dbReference type="InterPro" id="IPR004360">
    <property type="entry name" value="Glyas_Fos-R_dOase_dom"/>
</dbReference>
<dbReference type="InterPro" id="IPR037523">
    <property type="entry name" value="VOC_core"/>
</dbReference>
<dbReference type="HOGENOM" id="CLU_046006_6_1_6"/>
<dbReference type="OrthoDB" id="9800438at2"/>
<keyword evidence="2" id="KW-0560">Oxidoreductase</keyword>
<dbReference type="CDD" id="cd07262">
    <property type="entry name" value="VOC_like"/>
    <property type="match status" value="1"/>
</dbReference>
<reference evidence="2 3" key="1">
    <citation type="journal article" date="2013" name="Genome Announc.">
        <title>Draft Genome of the Nitrogen-Fixing Bacterium Pseudomonas stutzeri Strain KOS6 Isolated from Industrial Hydrocarbon Sludge.</title>
        <authorList>
            <person name="Grigoryeva T.V."/>
            <person name="Laikov A.V."/>
            <person name="Naumova R.P."/>
            <person name="Manolov A.I."/>
            <person name="Larin A.K."/>
            <person name="Karpova I.Y."/>
            <person name="Semashko T.A."/>
            <person name="Alexeev D.G."/>
            <person name="Kostryukova E.S."/>
            <person name="Muller R."/>
            <person name="Govorun V.M."/>
        </authorList>
    </citation>
    <scope>NUCLEOTIDE SEQUENCE [LARGE SCALE GENOMIC DNA]</scope>
    <source>
        <strain evidence="2 3">KOS6</strain>
    </source>
</reference>
<feature type="domain" description="VOC" evidence="1">
    <location>
        <begin position="1"/>
        <end position="127"/>
    </location>
</feature>
<name>A0A061JN18_STUST</name>
<organism evidence="2 3">
    <name type="scientific">Stutzerimonas stutzeri KOS6</name>
    <dbReference type="NCBI Taxonomy" id="1218352"/>
    <lineage>
        <taxon>Bacteria</taxon>
        <taxon>Pseudomonadati</taxon>
        <taxon>Pseudomonadota</taxon>
        <taxon>Gammaproteobacteria</taxon>
        <taxon>Pseudomonadales</taxon>
        <taxon>Pseudomonadaceae</taxon>
        <taxon>Stutzerimonas</taxon>
    </lineage>
</organism>
<dbReference type="InterPro" id="IPR029068">
    <property type="entry name" value="Glyas_Bleomycin-R_OHBP_Dase"/>
</dbReference>
<dbReference type="PROSITE" id="PS51819">
    <property type="entry name" value="VOC"/>
    <property type="match status" value="1"/>
</dbReference>
<proteinExistence type="predicted"/>
<dbReference type="SUPFAM" id="SSF54593">
    <property type="entry name" value="Glyoxalase/Bleomycin resistance protein/Dihydroxybiphenyl dioxygenase"/>
    <property type="match status" value="1"/>
</dbReference>
<dbReference type="Proteomes" id="UP000026923">
    <property type="component" value="Unassembled WGS sequence"/>
</dbReference>
<dbReference type="RefSeq" id="WP_003293797.1">
    <property type="nucleotide sequence ID" value="NZ_KK020676.1"/>
</dbReference>
<comment type="caution">
    <text evidence="2">The sequence shown here is derived from an EMBL/GenBank/DDBJ whole genome shotgun (WGS) entry which is preliminary data.</text>
</comment>
<evidence type="ECO:0000313" key="3">
    <source>
        <dbReference type="Proteomes" id="UP000026923"/>
    </source>
</evidence>